<gene>
    <name evidence="13" type="primary">accD</name>
    <name evidence="15" type="ORF">CHF27_007840</name>
</gene>
<keyword evidence="3 13" id="KW-0808">Transferase</keyword>
<comment type="subunit">
    <text evidence="13">Acetyl-CoA carboxylase is a heterohexamer composed of biotin carboxyl carrier protein (AccB), biotin carboxylase (AccC) and two subunits each of ACCase subunit alpha (AccA) and ACCase subunit beta (AccD).</text>
</comment>
<dbReference type="InterPro" id="IPR011762">
    <property type="entry name" value="COA_CT_N"/>
</dbReference>
<feature type="zinc finger region" description="C4-type" evidence="13">
    <location>
        <begin position="39"/>
        <end position="61"/>
    </location>
</feature>
<proteinExistence type="inferred from homology"/>
<evidence type="ECO:0000256" key="11">
    <source>
        <dbReference type="ARBA" id="ARBA00023160"/>
    </source>
</evidence>
<keyword evidence="10 13" id="KW-0443">Lipid metabolism</keyword>
<comment type="pathway">
    <text evidence="13">Lipid metabolism; malonyl-CoA biosynthesis; malonyl-CoA from acetyl-CoA: step 1/1.</text>
</comment>
<dbReference type="GO" id="GO:0009317">
    <property type="term" value="C:acetyl-CoA carboxylase complex"/>
    <property type="evidence" value="ECO:0007669"/>
    <property type="project" value="InterPro"/>
</dbReference>
<comment type="function">
    <text evidence="12 13">Component of the acetyl coenzyme A carboxylase (ACC) complex. Biotin carboxylase (BC) catalyzes the carboxylation of biotin on its carrier protein (BCCP) and then the CO(2) group is transferred by the transcarboxylase to acetyl-CoA to form malonyl-CoA.</text>
</comment>
<evidence type="ECO:0000256" key="8">
    <source>
        <dbReference type="ARBA" id="ARBA00022833"/>
    </source>
</evidence>
<organism evidence="15 16">
    <name type="scientific">Romboutsia maritimum</name>
    <dbReference type="NCBI Taxonomy" id="2020948"/>
    <lineage>
        <taxon>Bacteria</taxon>
        <taxon>Bacillati</taxon>
        <taxon>Bacillota</taxon>
        <taxon>Clostridia</taxon>
        <taxon>Peptostreptococcales</taxon>
        <taxon>Peptostreptococcaceae</taxon>
        <taxon>Romboutsia</taxon>
    </lineage>
</organism>
<protein>
    <recommendedName>
        <fullName evidence="13">Acetyl-coenzyme A carboxylase carboxyl transferase subunit beta</fullName>
        <shortName evidence="13">ACCase subunit beta</shortName>
        <shortName evidence="13">Acetyl-CoA carboxylase carboxyltransferase subunit beta</shortName>
        <ecNumber evidence="13">2.1.3.15</ecNumber>
    </recommendedName>
</protein>
<dbReference type="Pfam" id="PF01039">
    <property type="entry name" value="Carboxyl_trans"/>
    <property type="match status" value="1"/>
</dbReference>
<evidence type="ECO:0000256" key="10">
    <source>
        <dbReference type="ARBA" id="ARBA00023098"/>
    </source>
</evidence>
<keyword evidence="9 13" id="KW-0067">ATP-binding</keyword>
<dbReference type="InterPro" id="IPR034733">
    <property type="entry name" value="AcCoA_carboxyl_beta"/>
</dbReference>
<feature type="binding site" evidence="13">
    <location>
        <position position="39"/>
    </location>
    <ligand>
        <name>Zn(2+)</name>
        <dbReference type="ChEBI" id="CHEBI:29105"/>
    </ligand>
</feature>
<dbReference type="Gene3D" id="3.90.226.10">
    <property type="entry name" value="2-enoyl-CoA Hydratase, Chain A, domain 1"/>
    <property type="match status" value="1"/>
</dbReference>
<dbReference type="EMBL" id="NOJZ02000011">
    <property type="protein sequence ID" value="RDY23525.1"/>
    <property type="molecule type" value="Genomic_DNA"/>
</dbReference>
<dbReference type="GO" id="GO:0016743">
    <property type="term" value="F:carboxyl- or carbamoyltransferase activity"/>
    <property type="evidence" value="ECO:0007669"/>
    <property type="project" value="UniProtKB-UniRule"/>
</dbReference>
<name>A0A371ISU0_9FIRM</name>
<dbReference type="GO" id="GO:2001295">
    <property type="term" value="P:malonyl-CoA biosynthetic process"/>
    <property type="evidence" value="ECO:0007669"/>
    <property type="project" value="UniProtKB-UniRule"/>
</dbReference>
<dbReference type="OrthoDB" id="9772975at2"/>
<dbReference type="HAMAP" id="MF_01395">
    <property type="entry name" value="AcetylCoA_CT_beta"/>
    <property type="match status" value="1"/>
</dbReference>
<evidence type="ECO:0000256" key="6">
    <source>
        <dbReference type="ARBA" id="ARBA00022771"/>
    </source>
</evidence>
<keyword evidence="13" id="KW-0963">Cytoplasm</keyword>
<keyword evidence="7 13" id="KW-0276">Fatty acid metabolism</keyword>
<dbReference type="AlphaFoldDB" id="A0A371ISU0"/>
<dbReference type="PANTHER" id="PTHR42995">
    <property type="entry name" value="ACETYL-COENZYME A CARBOXYLASE CARBOXYL TRANSFERASE SUBUNIT BETA, CHLOROPLASTIC"/>
    <property type="match status" value="1"/>
</dbReference>
<dbReference type="SUPFAM" id="SSF52096">
    <property type="entry name" value="ClpP/crotonase"/>
    <property type="match status" value="1"/>
</dbReference>
<comment type="catalytic activity">
    <reaction evidence="13">
        <text>N(6)-carboxybiotinyl-L-lysyl-[protein] + acetyl-CoA = N(6)-biotinyl-L-lysyl-[protein] + malonyl-CoA</text>
        <dbReference type="Rhea" id="RHEA:54728"/>
        <dbReference type="Rhea" id="RHEA-COMP:10505"/>
        <dbReference type="Rhea" id="RHEA-COMP:10506"/>
        <dbReference type="ChEBI" id="CHEBI:57288"/>
        <dbReference type="ChEBI" id="CHEBI:57384"/>
        <dbReference type="ChEBI" id="CHEBI:83144"/>
        <dbReference type="ChEBI" id="CHEBI:83145"/>
        <dbReference type="EC" id="2.1.3.15"/>
    </reaction>
</comment>
<feature type="binding site" evidence="13">
    <location>
        <position position="42"/>
    </location>
    <ligand>
        <name>Zn(2+)</name>
        <dbReference type="ChEBI" id="CHEBI:29105"/>
    </ligand>
</feature>
<evidence type="ECO:0000256" key="9">
    <source>
        <dbReference type="ARBA" id="ARBA00022840"/>
    </source>
</evidence>
<dbReference type="GO" id="GO:0006633">
    <property type="term" value="P:fatty acid biosynthetic process"/>
    <property type="evidence" value="ECO:0007669"/>
    <property type="project" value="UniProtKB-KW"/>
</dbReference>
<sequence length="292" mass="32512">MLKSLFKKKQYVTVKKIPLDKDDNYSVKPNIPEGKWINCNKCKNIIYIEDLKQNNNVCINCGYHFRIGAKERISQIFDKNTFVTLFDDIVPQNPLQFEGYEEKLALSEKKSGLKEAVITGYGKIHGKMVASAIMDSYFMMGSMGSATGEKITRIIEYATENELPLIIFSASGGARMQEGIFSLMQMAKTSAALAKHSDKGLLYISIITNPTTGGVTASFATLGDIIISEPNSIIGFAGRRVIEGTINQKLPENFQTAEFSKEKGFIDIIVERKDLKTYLSKILILHGVVENV</sequence>
<keyword evidence="5 13" id="KW-0547">Nucleotide-binding</keyword>
<dbReference type="Pfam" id="PF17848">
    <property type="entry name" value="Zn_ribbon_ACC"/>
    <property type="match status" value="1"/>
</dbReference>
<dbReference type="GO" id="GO:0005524">
    <property type="term" value="F:ATP binding"/>
    <property type="evidence" value="ECO:0007669"/>
    <property type="project" value="UniProtKB-KW"/>
</dbReference>
<dbReference type="InterPro" id="IPR000438">
    <property type="entry name" value="Acetyl_CoA_COase_Trfase_b_su"/>
</dbReference>
<dbReference type="InterPro" id="IPR041010">
    <property type="entry name" value="Znf-ACC"/>
</dbReference>
<dbReference type="EC" id="2.1.3.15" evidence="13"/>
<dbReference type="GO" id="GO:0003989">
    <property type="term" value="F:acetyl-CoA carboxylase activity"/>
    <property type="evidence" value="ECO:0007669"/>
    <property type="project" value="InterPro"/>
</dbReference>
<keyword evidence="2 13" id="KW-0444">Lipid biosynthesis</keyword>
<dbReference type="PROSITE" id="PS50980">
    <property type="entry name" value="COA_CT_NTER"/>
    <property type="match status" value="1"/>
</dbReference>
<dbReference type="PRINTS" id="PR01070">
    <property type="entry name" value="ACCCTRFRASEB"/>
</dbReference>
<feature type="binding site" evidence="13">
    <location>
        <position position="58"/>
    </location>
    <ligand>
        <name>Zn(2+)</name>
        <dbReference type="ChEBI" id="CHEBI:29105"/>
    </ligand>
</feature>
<dbReference type="InterPro" id="IPR029045">
    <property type="entry name" value="ClpP/crotonase-like_dom_sf"/>
</dbReference>
<evidence type="ECO:0000256" key="1">
    <source>
        <dbReference type="ARBA" id="ARBA00004496"/>
    </source>
</evidence>
<keyword evidence="15" id="KW-0436">Ligase</keyword>
<evidence type="ECO:0000256" key="5">
    <source>
        <dbReference type="ARBA" id="ARBA00022741"/>
    </source>
</evidence>
<evidence type="ECO:0000256" key="2">
    <source>
        <dbReference type="ARBA" id="ARBA00022516"/>
    </source>
</evidence>
<evidence type="ECO:0000256" key="12">
    <source>
        <dbReference type="ARBA" id="ARBA00025280"/>
    </source>
</evidence>
<feature type="binding site" evidence="13">
    <location>
        <position position="61"/>
    </location>
    <ligand>
        <name>Zn(2+)</name>
        <dbReference type="ChEBI" id="CHEBI:29105"/>
    </ligand>
</feature>
<comment type="cofactor">
    <cofactor evidence="13">
        <name>Zn(2+)</name>
        <dbReference type="ChEBI" id="CHEBI:29105"/>
    </cofactor>
    <text evidence="13">Binds 1 zinc ion per subunit.</text>
</comment>
<feature type="domain" description="CoA carboxyltransferase N-terminal" evidence="14">
    <location>
        <begin position="35"/>
        <end position="292"/>
    </location>
</feature>
<evidence type="ECO:0000256" key="4">
    <source>
        <dbReference type="ARBA" id="ARBA00022723"/>
    </source>
</evidence>
<dbReference type="RefSeq" id="WP_095406458.1">
    <property type="nucleotide sequence ID" value="NZ_NOJZ02000011.1"/>
</dbReference>
<dbReference type="Proteomes" id="UP000243494">
    <property type="component" value="Unassembled WGS sequence"/>
</dbReference>
<accession>A0A371ISU0</accession>
<comment type="subcellular location">
    <subcellularLocation>
        <location evidence="1 13">Cytoplasm</location>
    </subcellularLocation>
</comment>
<keyword evidence="16" id="KW-1185">Reference proteome</keyword>
<comment type="caution">
    <text evidence="15">The sequence shown here is derived from an EMBL/GenBank/DDBJ whole genome shotgun (WGS) entry which is preliminary data.</text>
</comment>
<keyword evidence="11 13" id="KW-0275">Fatty acid biosynthesis</keyword>
<dbReference type="PANTHER" id="PTHR42995:SF5">
    <property type="entry name" value="ACETYL-COENZYME A CARBOXYLASE CARBOXYL TRANSFERASE SUBUNIT BETA, CHLOROPLASTIC"/>
    <property type="match status" value="1"/>
</dbReference>
<evidence type="ECO:0000259" key="14">
    <source>
        <dbReference type="PROSITE" id="PS50980"/>
    </source>
</evidence>
<evidence type="ECO:0000256" key="13">
    <source>
        <dbReference type="HAMAP-Rule" id="MF_01395"/>
    </source>
</evidence>
<dbReference type="NCBIfam" id="TIGR00515">
    <property type="entry name" value="accD"/>
    <property type="match status" value="1"/>
</dbReference>
<keyword evidence="4 13" id="KW-0479">Metal-binding</keyword>
<keyword evidence="8 13" id="KW-0862">Zinc</keyword>
<evidence type="ECO:0000313" key="16">
    <source>
        <dbReference type="Proteomes" id="UP000243494"/>
    </source>
</evidence>
<comment type="similarity">
    <text evidence="13">Belongs to the AccD/PCCB family.</text>
</comment>
<dbReference type="GO" id="GO:0008270">
    <property type="term" value="F:zinc ion binding"/>
    <property type="evidence" value="ECO:0007669"/>
    <property type="project" value="UniProtKB-UniRule"/>
</dbReference>
<dbReference type="UniPathway" id="UPA00655">
    <property type="reaction ID" value="UER00711"/>
</dbReference>
<evidence type="ECO:0000313" key="15">
    <source>
        <dbReference type="EMBL" id="RDY23525.1"/>
    </source>
</evidence>
<evidence type="ECO:0000256" key="3">
    <source>
        <dbReference type="ARBA" id="ARBA00022679"/>
    </source>
</evidence>
<keyword evidence="6 13" id="KW-0863">Zinc-finger</keyword>
<reference evidence="15 16" key="1">
    <citation type="journal article" date="2017" name="Genome Announc.">
        <title>Draft Genome Sequence of Romboutsia maritimum sp. nov. Strain CCRI-22766(T), Isolated from Coastal Estuarine Mud.</title>
        <authorList>
            <person name="Maheux A.F."/>
            <person name="Boudreau D.K."/>
            <person name="Berube E."/>
            <person name="Boissinot M."/>
            <person name="Raymond F."/>
            <person name="Brodeur S."/>
            <person name="Corbeil J."/>
            <person name="Brightwell G."/>
            <person name="Broda D."/>
            <person name="Omar R.F."/>
            <person name="Bergeron M.G."/>
        </authorList>
    </citation>
    <scope>NUCLEOTIDE SEQUENCE [LARGE SCALE GENOMIC DNA]</scope>
    <source>
        <strain evidence="15 16">CCRI-22766</strain>
    </source>
</reference>
<evidence type="ECO:0000256" key="7">
    <source>
        <dbReference type="ARBA" id="ARBA00022832"/>
    </source>
</evidence>